<dbReference type="InterPro" id="IPR000182">
    <property type="entry name" value="GNAT_dom"/>
</dbReference>
<dbReference type="RefSeq" id="WP_043804403.1">
    <property type="nucleotide sequence ID" value="NZ_AVCH01000184.1"/>
</dbReference>
<dbReference type="Pfam" id="PF00583">
    <property type="entry name" value="Acetyltransf_1"/>
    <property type="match status" value="1"/>
</dbReference>
<dbReference type="CDD" id="cd04301">
    <property type="entry name" value="NAT_SF"/>
    <property type="match status" value="1"/>
</dbReference>
<organism evidence="4 5">
    <name type="scientific">Arenimonas malthae CC-JY-1</name>
    <dbReference type="NCBI Taxonomy" id="1384054"/>
    <lineage>
        <taxon>Bacteria</taxon>
        <taxon>Pseudomonadati</taxon>
        <taxon>Pseudomonadota</taxon>
        <taxon>Gammaproteobacteria</taxon>
        <taxon>Lysobacterales</taxon>
        <taxon>Lysobacteraceae</taxon>
        <taxon>Arenimonas</taxon>
    </lineage>
</organism>
<feature type="domain" description="N-acetyltransferase" evidence="3">
    <location>
        <begin position="4"/>
        <end position="151"/>
    </location>
</feature>
<keyword evidence="5" id="KW-1185">Reference proteome</keyword>
<evidence type="ECO:0000313" key="5">
    <source>
        <dbReference type="Proteomes" id="UP000029392"/>
    </source>
</evidence>
<dbReference type="OrthoDB" id="9792929at2"/>
<dbReference type="AlphaFoldDB" id="A0A091BLZ8"/>
<dbReference type="PATRIC" id="fig|1384054.3.peg.2194"/>
<dbReference type="STRING" id="1384054.N790_10175"/>
<keyword evidence="1" id="KW-0808">Transferase</keyword>
<accession>A0A091BLZ8</accession>
<proteinExistence type="predicted"/>
<comment type="caution">
    <text evidence="4">The sequence shown here is derived from an EMBL/GenBank/DDBJ whole genome shotgun (WGS) entry which is preliminary data.</text>
</comment>
<evidence type="ECO:0000313" key="4">
    <source>
        <dbReference type="EMBL" id="KFN45340.1"/>
    </source>
</evidence>
<reference evidence="4 5" key="1">
    <citation type="submission" date="2013-09" db="EMBL/GenBank/DDBJ databases">
        <title>Genome sequencing of Arenimonas malthae.</title>
        <authorList>
            <person name="Chen F."/>
            <person name="Wang G."/>
        </authorList>
    </citation>
    <scope>NUCLEOTIDE SEQUENCE [LARGE SCALE GENOMIC DNA]</scope>
    <source>
        <strain evidence="4 5">CC-JY-1</strain>
    </source>
</reference>
<dbReference type="PROSITE" id="PS51186">
    <property type="entry name" value="GNAT"/>
    <property type="match status" value="1"/>
</dbReference>
<gene>
    <name evidence="4" type="ORF">N790_10175</name>
</gene>
<protein>
    <recommendedName>
        <fullName evidence="3">N-acetyltransferase domain-containing protein</fullName>
    </recommendedName>
</protein>
<name>A0A091BLZ8_9GAMM</name>
<keyword evidence="2" id="KW-0012">Acyltransferase</keyword>
<dbReference type="Gene3D" id="3.40.630.30">
    <property type="match status" value="1"/>
</dbReference>
<dbReference type="GO" id="GO:0016747">
    <property type="term" value="F:acyltransferase activity, transferring groups other than amino-acyl groups"/>
    <property type="evidence" value="ECO:0007669"/>
    <property type="project" value="InterPro"/>
</dbReference>
<dbReference type="SUPFAM" id="SSF55729">
    <property type="entry name" value="Acyl-CoA N-acyltransferases (Nat)"/>
    <property type="match status" value="1"/>
</dbReference>
<dbReference type="PANTHER" id="PTHR43877:SF2">
    <property type="entry name" value="AMINOALKYLPHOSPHONATE N-ACETYLTRANSFERASE-RELATED"/>
    <property type="match status" value="1"/>
</dbReference>
<dbReference type="eggNOG" id="COG0456">
    <property type="taxonomic scope" value="Bacteria"/>
</dbReference>
<evidence type="ECO:0000256" key="2">
    <source>
        <dbReference type="ARBA" id="ARBA00023315"/>
    </source>
</evidence>
<evidence type="ECO:0000259" key="3">
    <source>
        <dbReference type="PROSITE" id="PS51186"/>
    </source>
</evidence>
<sequence length="151" mass="17134">MEELQVQRATHHELDELLPLFAGYLRFYGKPVDEARVHAFLSARLRANESVVFLARRGETCLGFVQLYPAWSSLSQARSWILNDLFVSPEARGGGVARALMEAARQFGAETGAVELFLQTARDNATARRLYESLGWRRDDEFLVYTLDPRA</sequence>
<dbReference type="InterPro" id="IPR016181">
    <property type="entry name" value="Acyl_CoA_acyltransferase"/>
</dbReference>
<dbReference type="InterPro" id="IPR050832">
    <property type="entry name" value="Bact_Acetyltransf"/>
</dbReference>
<dbReference type="EMBL" id="AVCH01000184">
    <property type="protein sequence ID" value="KFN45340.1"/>
    <property type="molecule type" value="Genomic_DNA"/>
</dbReference>
<evidence type="ECO:0000256" key="1">
    <source>
        <dbReference type="ARBA" id="ARBA00022679"/>
    </source>
</evidence>
<dbReference type="PANTHER" id="PTHR43877">
    <property type="entry name" value="AMINOALKYLPHOSPHONATE N-ACETYLTRANSFERASE-RELATED-RELATED"/>
    <property type="match status" value="1"/>
</dbReference>
<dbReference type="Proteomes" id="UP000029392">
    <property type="component" value="Unassembled WGS sequence"/>
</dbReference>